<accession>A0AA38GM17</accession>
<proteinExistence type="predicted"/>
<sequence>MKFILTVYALLLLCVTLKKVNIVEAKKPVRITDELDDVVDDEEDEEWKEWGKPKTKIPPFDPPPDITDMDPSRIQAEMLKRHYGPSIGFVKLRLDVPRTREEVPGIAKKWTQLLRTGSIEAKFMAVDVNTVMFTMEQGQDTAELKDFILSQPEAYEFKLGQQAYRRPGDPPLEEVIEKLHKNDFEAADGGPAKQSHHKDEL</sequence>
<gene>
    <name evidence="3" type="ORF">KI387_004822</name>
</gene>
<dbReference type="Pfam" id="PF10185">
    <property type="entry name" value="Mesd"/>
    <property type="match status" value="1"/>
</dbReference>
<dbReference type="InterPro" id="IPR019330">
    <property type="entry name" value="MESD"/>
</dbReference>
<evidence type="ECO:0008006" key="5">
    <source>
        <dbReference type="Google" id="ProtNLM"/>
    </source>
</evidence>
<dbReference type="GO" id="GO:0006457">
    <property type="term" value="P:protein folding"/>
    <property type="evidence" value="ECO:0007669"/>
    <property type="project" value="InterPro"/>
</dbReference>
<comment type="caution">
    <text evidence="3">The sequence shown here is derived from an EMBL/GenBank/DDBJ whole genome shotgun (WGS) entry which is preliminary data.</text>
</comment>
<dbReference type="OMA" id="DESWKEW"/>
<evidence type="ECO:0000313" key="3">
    <source>
        <dbReference type="EMBL" id="KAH9324644.1"/>
    </source>
</evidence>
<feature type="signal peptide" evidence="2">
    <location>
        <begin position="1"/>
        <end position="25"/>
    </location>
</feature>
<keyword evidence="2" id="KW-0732">Signal</keyword>
<feature type="region of interest" description="Disordered" evidence="1">
    <location>
        <begin position="44"/>
        <end position="66"/>
    </location>
</feature>
<keyword evidence="4" id="KW-1185">Reference proteome</keyword>
<reference evidence="3 4" key="1">
    <citation type="journal article" date="2021" name="Nat. Plants">
        <title>The Taxus genome provides insights into paclitaxel biosynthesis.</title>
        <authorList>
            <person name="Xiong X."/>
            <person name="Gou J."/>
            <person name="Liao Q."/>
            <person name="Li Y."/>
            <person name="Zhou Q."/>
            <person name="Bi G."/>
            <person name="Li C."/>
            <person name="Du R."/>
            <person name="Wang X."/>
            <person name="Sun T."/>
            <person name="Guo L."/>
            <person name="Liang H."/>
            <person name="Lu P."/>
            <person name="Wu Y."/>
            <person name="Zhang Z."/>
            <person name="Ro D.K."/>
            <person name="Shang Y."/>
            <person name="Huang S."/>
            <person name="Yan J."/>
        </authorList>
    </citation>
    <scope>NUCLEOTIDE SEQUENCE [LARGE SCALE GENOMIC DNA]</scope>
    <source>
        <strain evidence="3">Ta-2019</strain>
    </source>
</reference>
<dbReference type="Gene3D" id="3.30.70.260">
    <property type="match status" value="1"/>
</dbReference>
<evidence type="ECO:0000256" key="2">
    <source>
        <dbReference type="SAM" id="SignalP"/>
    </source>
</evidence>
<protein>
    <recommendedName>
        <fullName evidence="5">Mesoderm development candidate 2</fullName>
    </recommendedName>
</protein>
<dbReference type="EMBL" id="JAHRHJ020000002">
    <property type="protein sequence ID" value="KAH9324644.1"/>
    <property type="molecule type" value="Genomic_DNA"/>
</dbReference>
<name>A0AA38GM17_TAXCH</name>
<organism evidence="3 4">
    <name type="scientific">Taxus chinensis</name>
    <name type="common">Chinese yew</name>
    <name type="synonym">Taxus wallichiana var. chinensis</name>
    <dbReference type="NCBI Taxonomy" id="29808"/>
    <lineage>
        <taxon>Eukaryota</taxon>
        <taxon>Viridiplantae</taxon>
        <taxon>Streptophyta</taxon>
        <taxon>Embryophyta</taxon>
        <taxon>Tracheophyta</taxon>
        <taxon>Spermatophyta</taxon>
        <taxon>Pinopsida</taxon>
        <taxon>Pinidae</taxon>
        <taxon>Conifers II</taxon>
        <taxon>Cupressales</taxon>
        <taxon>Taxaceae</taxon>
        <taxon>Taxus</taxon>
    </lineage>
</organism>
<dbReference type="AlphaFoldDB" id="A0AA38GM17"/>
<dbReference type="Proteomes" id="UP000824469">
    <property type="component" value="Unassembled WGS sequence"/>
</dbReference>
<dbReference type="PANTHER" id="PTHR36357">
    <property type="entry name" value="OS03G0148300 PROTEIN"/>
    <property type="match status" value="1"/>
</dbReference>
<dbReference type="PANTHER" id="PTHR36357:SF1">
    <property type="entry name" value="OS03G0148300 PROTEIN"/>
    <property type="match status" value="1"/>
</dbReference>
<evidence type="ECO:0000313" key="4">
    <source>
        <dbReference type="Proteomes" id="UP000824469"/>
    </source>
</evidence>
<evidence type="ECO:0000256" key="1">
    <source>
        <dbReference type="SAM" id="MobiDB-lite"/>
    </source>
</evidence>
<feature type="chain" id="PRO_5041387987" description="Mesoderm development candidate 2" evidence="2">
    <location>
        <begin position="26"/>
        <end position="201"/>
    </location>
</feature>